<dbReference type="InterPro" id="IPR005106">
    <property type="entry name" value="Asp/hSer_DH_NAD-bd"/>
</dbReference>
<evidence type="ECO:0000256" key="5">
    <source>
        <dbReference type="ARBA" id="ARBA00013213"/>
    </source>
</evidence>
<evidence type="ECO:0000256" key="10">
    <source>
        <dbReference type="ARBA" id="ARBA00023002"/>
    </source>
</evidence>
<evidence type="ECO:0000256" key="15">
    <source>
        <dbReference type="PIRSR" id="PIRSR000098-2"/>
    </source>
</evidence>
<dbReference type="Gene3D" id="3.40.50.720">
    <property type="entry name" value="NAD(P)-binding Rossmann-like Domain"/>
    <property type="match status" value="1"/>
</dbReference>
<evidence type="ECO:0000256" key="3">
    <source>
        <dbReference type="ARBA" id="ARBA00005062"/>
    </source>
</evidence>
<dbReference type="SUPFAM" id="SSF51735">
    <property type="entry name" value="NAD(P)-binding Rossmann-fold domains"/>
    <property type="match status" value="1"/>
</dbReference>
<dbReference type="InterPro" id="IPR016204">
    <property type="entry name" value="HDH"/>
</dbReference>
<evidence type="ECO:0000256" key="12">
    <source>
        <dbReference type="ARBA" id="ARBA00023167"/>
    </source>
</evidence>
<dbReference type="GO" id="GO:0050661">
    <property type="term" value="F:NADP binding"/>
    <property type="evidence" value="ECO:0007669"/>
    <property type="project" value="InterPro"/>
</dbReference>
<comment type="similarity">
    <text evidence="4 17">Belongs to the homoserine dehydrogenase family.</text>
</comment>
<keyword evidence="20" id="KW-1185">Reference proteome</keyword>
<reference evidence="19" key="1">
    <citation type="journal article" date="2016" name="Genome Announc.">
        <title>Draft Genome Sequence of the Syntrophic Lactate-Degrading Bacterium Tepidanaerobacter syntrophicus JLT.</title>
        <authorList>
            <person name="Matsuura N."/>
            <person name="Ohashi A."/>
            <person name="Tourlousse D.M."/>
            <person name="Sekiguchi Y."/>
        </authorList>
    </citation>
    <scope>NUCLEOTIDE SEQUENCE [LARGE SCALE GENOMIC DNA]</scope>
    <source>
        <strain evidence="19">JL</strain>
    </source>
</reference>
<keyword evidence="8 16" id="KW-0791">Threonine biosynthesis</keyword>
<feature type="binding site" evidence="15">
    <location>
        <position position="102"/>
    </location>
    <ligand>
        <name>NADPH</name>
        <dbReference type="ChEBI" id="CHEBI:57783"/>
    </ligand>
</feature>
<dbReference type="Pfam" id="PF00742">
    <property type="entry name" value="Homoserine_dh"/>
    <property type="match status" value="1"/>
</dbReference>
<comment type="pathway">
    <text evidence="2 16">Amino-acid biosynthesis; L-threonine biosynthesis; L-threonine from L-aspartate: step 3/5.</text>
</comment>
<comment type="pathway">
    <text evidence="3 16">Amino-acid biosynthesis; L-methionine biosynthesis via de novo pathway; L-homoserine from L-aspartate: step 3/3.</text>
</comment>
<dbReference type="Gene3D" id="3.30.360.10">
    <property type="entry name" value="Dihydrodipicolinate Reductase, domain 2"/>
    <property type="match status" value="1"/>
</dbReference>
<keyword evidence="10 16" id="KW-0560">Oxidoreductase</keyword>
<comment type="catalytic activity">
    <reaction evidence="13">
        <text>L-homoserine + NADP(+) = L-aspartate 4-semialdehyde + NADPH + H(+)</text>
        <dbReference type="Rhea" id="RHEA:15761"/>
        <dbReference type="ChEBI" id="CHEBI:15378"/>
        <dbReference type="ChEBI" id="CHEBI:57476"/>
        <dbReference type="ChEBI" id="CHEBI:57783"/>
        <dbReference type="ChEBI" id="CHEBI:58349"/>
        <dbReference type="ChEBI" id="CHEBI:537519"/>
        <dbReference type="EC" id="1.1.1.3"/>
    </reaction>
    <physiologicalReaction direction="right-to-left" evidence="13">
        <dbReference type="Rhea" id="RHEA:15763"/>
    </physiologicalReaction>
</comment>
<dbReference type="PROSITE" id="PS01042">
    <property type="entry name" value="HOMOSER_DHGENASE"/>
    <property type="match status" value="1"/>
</dbReference>
<dbReference type="InterPro" id="IPR002912">
    <property type="entry name" value="ACT_dom"/>
</dbReference>
<feature type="binding site" evidence="15">
    <location>
        <position position="187"/>
    </location>
    <ligand>
        <name>L-homoserine</name>
        <dbReference type="ChEBI" id="CHEBI:57476"/>
    </ligand>
</feature>
<keyword evidence="12 16" id="KW-0486">Methionine biosynthesis</keyword>
<feature type="domain" description="ACT" evidence="18">
    <location>
        <begin position="344"/>
        <end position="418"/>
    </location>
</feature>
<dbReference type="SUPFAM" id="SSF55021">
    <property type="entry name" value="ACT-like"/>
    <property type="match status" value="1"/>
</dbReference>
<evidence type="ECO:0000256" key="1">
    <source>
        <dbReference type="ARBA" id="ARBA00001920"/>
    </source>
</evidence>
<dbReference type="PROSITE" id="PS51671">
    <property type="entry name" value="ACT"/>
    <property type="match status" value="1"/>
</dbReference>
<evidence type="ECO:0000256" key="4">
    <source>
        <dbReference type="ARBA" id="ARBA00006753"/>
    </source>
</evidence>
<dbReference type="PANTHER" id="PTHR43331:SF1">
    <property type="entry name" value="HOMOSERINE DEHYDROGENASE"/>
    <property type="match status" value="1"/>
</dbReference>
<feature type="active site" description="Proton donor" evidence="14">
    <location>
        <position position="202"/>
    </location>
</feature>
<comment type="cofactor">
    <cofactor evidence="1">
        <name>a metal cation</name>
        <dbReference type="ChEBI" id="CHEBI:25213"/>
    </cofactor>
</comment>
<evidence type="ECO:0000256" key="8">
    <source>
        <dbReference type="ARBA" id="ARBA00022697"/>
    </source>
</evidence>
<dbReference type="GO" id="GO:0009086">
    <property type="term" value="P:methionine biosynthetic process"/>
    <property type="evidence" value="ECO:0007669"/>
    <property type="project" value="UniProtKB-KW"/>
</dbReference>
<evidence type="ECO:0000256" key="14">
    <source>
        <dbReference type="PIRSR" id="PIRSR000098-1"/>
    </source>
</evidence>
<dbReference type="CDD" id="cd04881">
    <property type="entry name" value="ACT_HSDH-Hom"/>
    <property type="match status" value="1"/>
</dbReference>
<dbReference type="STRING" id="224999.GCA_001485475_02068"/>
<protein>
    <recommendedName>
        <fullName evidence="6 16">Homoserine dehydrogenase</fullName>
        <ecNumber evidence="5 16">1.1.1.3</ecNumber>
    </recommendedName>
</protein>
<evidence type="ECO:0000256" key="13">
    <source>
        <dbReference type="ARBA" id="ARBA00048841"/>
    </source>
</evidence>
<evidence type="ECO:0000256" key="2">
    <source>
        <dbReference type="ARBA" id="ARBA00005056"/>
    </source>
</evidence>
<accession>A0A0U9HGY0</accession>
<dbReference type="GO" id="GO:0004412">
    <property type="term" value="F:homoserine dehydrogenase activity"/>
    <property type="evidence" value="ECO:0007669"/>
    <property type="project" value="UniProtKB-EC"/>
</dbReference>
<dbReference type="Proteomes" id="UP000062160">
    <property type="component" value="Unassembled WGS sequence"/>
</dbReference>
<evidence type="ECO:0000256" key="9">
    <source>
        <dbReference type="ARBA" id="ARBA00022857"/>
    </source>
</evidence>
<dbReference type="NCBIfam" id="NF004976">
    <property type="entry name" value="PRK06349.1"/>
    <property type="match status" value="1"/>
</dbReference>
<evidence type="ECO:0000256" key="7">
    <source>
        <dbReference type="ARBA" id="ARBA00022605"/>
    </source>
</evidence>
<keyword evidence="9 15" id="KW-0521">NADP</keyword>
<dbReference type="EC" id="1.1.1.3" evidence="5 16"/>
<evidence type="ECO:0000313" key="20">
    <source>
        <dbReference type="Proteomes" id="UP000062160"/>
    </source>
</evidence>
<dbReference type="FunFam" id="3.30.360.10:FF:000005">
    <property type="entry name" value="Homoserine dehydrogenase"/>
    <property type="match status" value="1"/>
</dbReference>
<dbReference type="PIRSF" id="PIRSF000098">
    <property type="entry name" value="Homoser_dehydrog"/>
    <property type="match status" value="1"/>
</dbReference>
<gene>
    <name evidence="19" type="ORF">TSYNT_9285</name>
</gene>
<organism evidence="19">
    <name type="scientific">Tepidanaerobacter syntrophicus</name>
    <dbReference type="NCBI Taxonomy" id="224999"/>
    <lineage>
        <taxon>Bacteria</taxon>
        <taxon>Bacillati</taxon>
        <taxon>Bacillota</taxon>
        <taxon>Clostridia</taxon>
        <taxon>Thermosediminibacterales</taxon>
        <taxon>Tepidanaerobacteraceae</taxon>
        <taxon>Tepidanaerobacter</taxon>
    </lineage>
</organism>
<dbReference type="InterPro" id="IPR019811">
    <property type="entry name" value="HDH_CS"/>
</dbReference>
<dbReference type="Pfam" id="PF03447">
    <property type="entry name" value="NAD_binding_3"/>
    <property type="match status" value="1"/>
</dbReference>
<proteinExistence type="inferred from homology"/>
<dbReference type="OrthoDB" id="9808167at2"/>
<keyword evidence="11" id="KW-0915">Sodium</keyword>
<dbReference type="PANTHER" id="PTHR43331">
    <property type="entry name" value="HOMOSERINE DEHYDROGENASE"/>
    <property type="match status" value="1"/>
</dbReference>
<name>A0A0U9HGY0_9FIRM</name>
<evidence type="ECO:0000256" key="11">
    <source>
        <dbReference type="ARBA" id="ARBA00023053"/>
    </source>
</evidence>
<evidence type="ECO:0000259" key="18">
    <source>
        <dbReference type="PROSITE" id="PS51671"/>
    </source>
</evidence>
<dbReference type="InterPro" id="IPR001342">
    <property type="entry name" value="HDH_cat"/>
</dbReference>
<evidence type="ECO:0000256" key="6">
    <source>
        <dbReference type="ARBA" id="ARBA00013376"/>
    </source>
</evidence>
<evidence type="ECO:0000256" key="17">
    <source>
        <dbReference type="RuleBase" id="RU004171"/>
    </source>
</evidence>
<sequence length="423" mass="45797">MAQIGILGLGTVGTGTVELIEKNNDIIEKRIKERIDIKKILVRQSNKERPIALKDKITYSFDDILDDEDISVIVEVMGGEEPALTYIRKALNKGKHVVTANKEVISKHGNELLKIAAEKNVNLLFEASVGGGIPIIMPLKQCLAANDIFKVMGILNGTTNYILTQMTEQNKDFDEALKEAQAAGYAESDPTNDIKGFDAARKLAILSSIAFNTRVIPEQVYTEGIDTVTHSDVIYADELGAVIKLVAIGKKNEGSVEVAVTPVLLKKDHPLASVSGTFNAIMVEGDAVGPVMFYGLGAGKMPTASAVVSDIMEAVRNKNGNKIYCTCYDSLKVLTPGETVSGFYLRLKAVDKPGVLSKIAGAFGENQISLSKVFQKNTINGTAEIVVVTYSVPFKNFQKALAEINKYEQIVEIATAIRVEGEL</sequence>
<keyword evidence="7 16" id="KW-0028">Amino-acid biosynthesis</keyword>
<evidence type="ECO:0000313" key="19">
    <source>
        <dbReference type="EMBL" id="GAQ26030.1"/>
    </source>
</evidence>
<dbReference type="UniPathway" id="UPA00050">
    <property type="reaction ID" value="UER00063"/>
</dbReference>
<dbReference type="GO" id="GO:0009088">
    <property type="term" value="P:threonine biosynthetic process"/>
    <property type="evidence" value="ECO:0007669"/>
    <property type="project" value="UniProtKB-UniPathway"/>
</dbReference>
<dbReference type="InterPro" id="IPR045865">
    <property type="entry name" value="ACT-like_dom_sf"/>
</dbReference>
<dbReference type="SUPFAM" id="SSF55347">
    <property type="entry name" value="Glyceraldehyde-3-phosphate dehydrogenase-like, C-terminal domain"/>
    <property type="match status" value="1"/>
</dbReference>
<dbReference type="Pfam" id="PF01842">
    <property type="entry name" value="ACT"/>
    <property type="match status" value="1"/>
</dbReference>
<dbReference type="EMBL" id="DF977003">
    <property type="protein sequence ID" value="GAQ26030.1"/>
    <property type="molecule type" value="Genomic_DNA"/>
</dbReference>
<feature type="binding site" evidence="15">
    <location>
        <begin position="7"/>
        <end position="14"/>
    </location>
    <ligand>
        <name>NADP(+)</name>
        <dbReference type="ChEBI" id="CHEBI:58349"/>
    </ligand>
</feature>
<dbReference type="InterPro" id="IPR036291">
    <property type="entry name" value="NAD(P)-bd_dom_sf"/>
</dbReference>
<dbReference type="Gene3D" id="3.30.70.260">
    <property type="match status" value="1"/>
</dbReference>
<dbReference type="UniPathway" id="UPA00051">
    <property type="reaction ID" value="UER00465"/>
</dbReference>
<dbReference type="AlphaFoldDB" id="A0A0U9HGY0"/>
<evidence type="ECO:0000256" key="16">
    <source>
        <dbReference type="RuleBase" id="RU000579"/>
    </source>
</evidence>
<dbReference type="RefSeq" id="WP_059033757.1">
    <property type="nucleotide sequence ID" value="NZ_BSDN01000007.1"/>
</dbReference>